<feature type="domain" description="HYR" evidence="4">
    <location>
        <begin position="786"/>
        <end position="877"/>
    </location>
</feature>
<proteinExistence type="predicted"/>
<feature type="region of interest" description="Disordered" evidence="2">
    <location>
        <begin position="705"/>
        <end position="729"/>
    </location>
</feature>
<dbReference type="PROSITE" id="PS50825">
    <property type="entry name" value="HYR"/>
    <property type="match status" value="1"/>
</dbReference>
<dbReference type="EMBL" id="JACQAY010000142">
    <property type="protein sequence ID" value="MBI3539534.1"/>
    <property type="molecule type" value="Genomic_DNA"/>
</dbReference>
<evidence type="ECO:0000256" key="2">
    <source>
        <dbReference type="SAM" id="MobiDB-lite"/>
    </source>
</evidence>
<protein>
    <recommendedName>
        <fullName evidence="4">HYR domain-containing protein</fullName>
    </recommendedName>
</protein>
<evidence type="ECO:0000313" key="6">
    <source>
        <dbReference type="Proteomes" id="UP000807850"/>
    </source>
</evidence>
<dbReference type="Proteomes" id="UP000807850">
    <property type="component" value="Unassembled WGS sequence"/>
</dbReference>
<feature type="region of interest" description="Disordered" evidence="2">
    <location>
        <begin position="1154"/>
        <end position="1194"/>
    </location>
</feature>
<dbReference type="InterPro" id="IPR022409">
    <property type="entry name" value="PKD/Chitinase_dom"/>
</dbReference>
<dbReference type="PANTHER" id="PTHR24273:SF32">
    <property type="entry name" value="HYALIN"/>
    <property type="match status" value="1"/>
</dbReference>
<evidence type="ECO:0000313" key="5">
    <source>
        <dbReference type="EMBL" id="MBI3539534.1"/>
    </source>
</evidence>
<comment type="caution">
    <text evidence="5">The sequence shown here is derived from an EMBL/GenBank/DDBJ whole genome shotgun (WGS) entry which is preliminary data.</text>
</comment>
<feature type="compositionally biased region" description="Polar residues" evidence="2">
    <location>
        <begin position="707"/>
        <end position="729"/>
    </location>
</feature>
<dbReference type="PANTHER" id="PTHR24273">
    <property type="entry name" value="FI04643P-RELATED"/>
    <property type="match status" value="1"/>
</dbReference>
<name>A0A9D6LBB6_UNCEI</name>
<keyword evidence="3" id="KW-0732">Signal</keyword>
<organism evidence="5 6">
    <name type="scientific">Eiseniibacteriota bacterium</name>
    <dbReference type="NCBI Taxonomy" id="2212470"/>
    <lineage>
        <taxon>Bacteria</taxon>
        <taxon>Candidatus Eiseniibacteriota</taxon>
    </lineage>
</organism>
<dbReference type="InterPro" id="IPR013783">
    <property type="entry name" value="Ig-like_fold"/>
</dbReference>
<evidence type="ECO:0000256" key="1">
    <source>
        <dbReference type="ARBA" id="ARBA00022737"/>
    </source>
</evidence>
<feature type="signal peptide" evidence="3">
    <location>
        <begin position="1"/>
        <end position="26"/>
    </location>
</feature>
<feature type="chain" id="PRO_5039000083" description="HYR domain-containing protein" evidence="3">
    <location>
        <begin position="27"/>
        <end position="1230"/>
    </location>
</feature>
<sequence>MITRHLIRSGWIAALLLALALPSAFAAPSAAPDRALPIDDIGVPVRLDLGPLPTSINSNQTITVQGRVSAFTALANVRVMITSQGSARLQGIASVNLGSIGGGGSAQFSLPVVYAAPPGALQADGVVKIKVLAENADTHATYEQNDGIYAILRDGVFRAAVGDYTIARINAINADMSSGKITPTDGIRQLRIVHTLPGTWDEGAGLNFPVPAELGALGAMVNRTIVSGIANDQPPSQYDTQGVASGSVTYQGNVSWQDRVATTHAAFGMRAVVYQTILGIPINSGSQICDLSGNYSITATIFPLSDTYVEIQTENNVISLQSMGSGGFYFADSPHHNDPPGGSTITENFTVANSGTGPSAGLLTCDTYEAGYLASLNSATPLPQLRVEWPGSSTTAFYSPGSVYINLRPLDRFAYDVANHEYGHYVMDKFGFQNNPGGPHNIGDCISVVQSSKDKGTRLAWGEGYPTYFGTSSQVFQNLSALNIPTLGDVTYTDTEAGNFSYSLESDSAPPASADANGLGEDNEVAVQRILWDMVDGNADNRDNVAVTPQTLFNLFKGSGVTTLSAAWAKVRASAPNTLADIAYGAITTDAAVGPALSAPANAAVVSPSANRNFTWTAYVGCSNTYAGDGFTLHFYKTDGTSVLSVGTGSTASHSLTDGELATLVGAAHNLLWAVEGSNSASPATGPYLGENRAIVADNPPHADAGPNQTVECSSHTTTPVTLDGSGSTDPDGDALTYTWSAAGVSFNDIHAQKPIGQFHEGTTVVTLTVSDGFLTDQSQVTIKVVDTTKPVVSCPTDLTLECDSHCDATLGGVPATDAAVVTWLASFSATDVCDPNPTTTLPHPACFPLGDTPVTFTAKDADGNTNSCTRTVHVVDTTPPVITLALDRTALWPPNHKLVTINATVNVTDTCDPNPFFQLWSITSNEPDNGLGDGDTPNDIQGADYGTADTQFQLRAERAGVLTGRVYTVTYRGFDHAGNHTDATAEVNVPHDQPLVALAADGLAADGKSFVPGAQTFALVVRSVPSDAEEATPGSSNIQGALGPGPVLALDASVMDRAQALIGNTAGAIAPVRSVEMDADGDGIKDLVVWYRVADALAIQSASTDLDGPVGLHTMSTKDSWLSSSIFALGAPMTLPPIPADATVTNAAAAGPAHAAAADAPEKAADPPAAPAVTTGQPTTPPPPSVTAFDGVYPNPIPGRATLAFSLADARSRAASTSSASAPAGICGR</sequence>
<evidence type="ECO:0000259" key="4">
    <source>
        <dbReference type="PROSITE" id="PS50825"/>
    </source>
</evidence>
<keyword evidence="1" id="KW-0677">Repeat</keyword>
<dbReference type="AlphaFoldDB" id="A0A9D6LBB6"/>
<dbReference type="InterPro" id="IPR003410">
    <property type="entry name" value="HYR_dom"/>
</dbReference>
<dbReference type="Gene3D" id="2.60.40.10">
    <property type="entry name" value="Immunoglobulins"/>
    <property type="match status" value="2"/>
</dbReference>
<reference evidence="5" key="1">
    <citation type="submission" date="2020-07" db="EMBL/GenBank/DDBJ databases">
        <title>Huge and variable diversity of episymbiotic CPR bacteria and DPANN archaea in groundwater ecosystems.</title>
        <authorList>
            <person name="He C.Y."/>
            <person name="Keren R."/>
            <person name="Whittaker M."/>
            <person name="Farag I.F."/>
            <person name="Doudna J."/>
            <person name="Cate J.H.D."/>
            <person name="Banfield J.F."/>
        </authorList>
    </citation>
    <scope>NUCLEOTIDE SEQUENCE</scope>
    <source>
        <strain evidence="5">NC_groundwater_928_Pr1_S-0.2um_72_17</strain>
    </source>
</reference>
<accession>A0A9D6LBB6</accession>
<dbReference type="SMART" id="SM00089">
    <property type="entry name" value="PKD"/>
    <property type="match status" value="1"/>
</dbReference>
<evidence type="ECO:0000256" key="3">
    <source>
        <dbReference type="SAM" id="SignalP"/>
    </source>
</evidence>
<gene>
    <name evidence="5" type="ORF">HY076_04620</name>
</gene>